<evidence type="ECO:0000313" key="7">
    <source>
        <dbReference type="EMBL" id="MBK6267291.1"/>
    </source>
</evidence>
<organism evidence="7 8">
    <name type="scientific">Marivirga aurantiaca</name>
    <dbReference type="NCBI Taxonomy" id="2802615"/>
    <lineage>
        <taxon>Bacteria</taxon>
        <taxon>Pseudomonadati</taxon>
        <taxon>Bacteroidota</taxon>
        <taxon>Cytophagia</taxon>
        <taxon>Cytophagales</taxon>
        <taxon>Marivirgaceae</taxon>
        <taxon>Marivirga</taxon>
    </lineage>
</organism>
<evidence type="ECO:0000313" key="8">
    <source>
        <dbReference type="Proteomes" id="UP000611723"/>
    </source>
</evidence>
<keyword evidence="4 6" id="KW-1133">Transmembrane helix</keyword>
<keyword evidence="2" id="KW-1003">Cell membrane</keyword>
<feature type="transmembrane region" description="Helical" evidence="6">
    <location>
        <begin position="396"/>
        <end position="419"/>
    </location>
</feature>
<feature type="transmembrane region" description="Helical" evidence="6">
    <location>
        <begin position="426"/>
        <end position="448"/>
    </location>
</feature>
<feature type="transmembrane region" description="Helical" evidence="6">
    <location>
        <begin position="12"/>
        <end position="34"/>
    </location>
</feature>
<keyword evidence="3 6" id="KW-0812">Transmembrane</keyword>
<feature type="transmembrane region" description="Helical" evidence="6">
    <location>
        <begin position="370"/>
        <end position="390"/>
    </location>
</feature>
<protein>
    <submittedName>
        <fullName evidence="7">Polysaccharide biosynthesis C-terminal domain-containing protein</fullName>
    </submittedName>
</protein>
<dbReference type="RefSeq" id="WP_201432978.1">
    <property type="nucleotide sequence ID" value="NZ_JAEQBW010000016.1"/>
</dbReference>
<comment type="caution">
    <text evidence="7">The sequence shown here is derived from an EMBL/GenBank/DDBJ whole genome shotgun (WGS) entry which is preliminary data.</text>
</comment>
<keyword evidence="8" id="KW-1185">Reference proteome</keyword>
<reference evidence="7" key="1">
    <citation type="submission" date="2021-01" db="EMBL/GenBank/DDBJ databases">
        <title>Marivirga aurantiaca sp. nov., isolated from intertidal surface sediments.</title>
        <authorList>
            <person name="Zhang M."/>
        </authorList>
    </citation>
    <scope>NUCLEOTIDE SEQUENCE</scope>
    <source>
        <strain evidence="7">S37H4</strain>
    </source>
</reference>
<dbReference type="InterPro" id="IPR050833">
    <property type="entry name" value="Poly_Biosynth_Transport"/>
</dbReference>
<feature type="transmembrane region" description="Helical" evidence="6">
    <location>
        <begin position="340"/>
        <end position="358"/>
    </location>
</feature>
<feature type="transmembrane region" description="Helical" evidence="6">
    <location>
        <begin position="81"/>
        <end position="102"/>
    </location>
</feature>
<dbReference type="GO" id="GO:0005886">
    <property type="term" value="C:plasma membrane"/>
    <property type="evidence" value="ECO:0007669"/>
    <property type="project" value="UniProtKB-SubCell"/>
</dbReference>
<feature type="transmembrane region" description="Helical" evidence="6">
    <location>
        <begin position="222"/>
        <end position="242"/>
    </location>
</feature>
<comment type="subcellular location">
    <subcellularLocation>
        <location evidence="1">Cell membrane</location>
        <topology evidence="1">Multi-pass membrane protein</topology>
    </subcellularLocation>
</comment>
<dbReference type="EMBL" id="JAEQBW010000016">
    <property type="protein sequence ID" value="MBK6267291.1"/>
    <property type="molecule type" value="Genomic_DNA"/>
</dbReference>
<feature type="transmembrane region" description="Helical" evidence="6">
    <location>
        <begin position="454"/>
        <end position="475"/>
    </location>
</feature>
<keyword evidence="5 6" id="KW-0472">Membrane</keyword>
<evidence type="ECO:0000256" key="2">
    <source>
        <dbReference type="ARBA" id="ARBA00022475"/>
    </source>
</evidence>
<evidence type="ECO:0000256" key="1">
    <source>
        <dbReference type="ARBA" id="ARBA00004651"/>
    </source>
</evidence>
<feature type="transmembrane region" description="Helical" evidence="6">
    <location>
        <begin position="308"/>
        <end position="328"/>
    </location>
</feature>
<dbReference type="AlphaFoldDB" id="A0A934X2I9"/>
<feature type="transmembrane region" description="Helical" evidence="6">
    <location>
        <begin position="122"/>
        <end position="145"/>
    </location>
</feature>
<name>A0A934X2I9_9BACT</name>
<evidence type="ECO:0000256" key="5">
    <source>
        <dbReference type="ARBA" id="ARBA00023136"/>
    </source>
</evidence>
<sequence>MGIVIKQSAYASAISYFGVVIGAINMIFLFPQFFTPKELGLFKAIFSMAILLAPFAQAGLGRSTLRYFPRFNKSNKTAGRFLSLIFILGFFTIMLFLLIFQLVDDWVFSFFEKNAPELVHHYWLILILAFLMVYITIFEAYYKALMNIVVPTFMKEFFLRIVVSLLGLLYFTEIITFQWFLYFTILSYAFSLILLILYLAAKNQLHFNFSIFQIDKTFFKELLKYMVYIMAGAVGSVIVLQIDQLMVTGYLGLEENAIYVIAFFMATVIEIPRRAIAQMSDSIIAKSFEFERLDEVKKIYKQSSINQLILGSFVFLLIILNLDNIYNIMPKGEIYNAGKWIVVLIGFGKIIDMGFGVNSEIIVSSSLYKANILFVVVLAILTVGLNILLIPTYGLLGAAIATLSAIFSFNLIKMLFIWYHFKFQPFSIHTLTTLLLSAISFVIVYFIPKIENPILNIMWISIILTLVFSSLMLLFKPSKEINNLLKLLKNKFIP</sequence>
<evidence type="ECO:0000256" key="4">
    <source>
        <dbReference type="ARBA" id="ARBA00022989"/>
    </source>
</evidence>
<feature type="transmembrane region" description="Helical" evidence="6">
    <location>
        <begin position="40"/>
        <end position="60"/>
    </location>
</feature>
<evidence type="ECO:0000256" key="6">
    <source>
        <dbReference type="SAM" id="Phobius"/>
    </source>
</evidence>
<feature type="transmembrane region" description="Helical" evidence="6">
    <location>
        <begin position="181"/>
        <end position="201"/>
    </location>
</feature>
<evidence type="ECO:0000256" key="3">
    <source>
        <dbReference type="ARBA" id="ARBA00022692"/>
    </source>
</evidence>
<proteinExistence type="predicted"/>
<dbReference type="PANTHER" id="PTHR30250">
    <property type="entry name" value="PST FAMILY PREDICTED COLANIC ACID TRANSPORTER"/>
    <property type="match status" value="1"/>
</dbReference>
<feature type="transmembrane region" description="Helical" evidence="6">
    <location>
        <begin position="257"/>
        <end position="276"/>
    </location>
</feature>
<gene>
    <name evidence="7" type="ORF">JKA74_19775</name>
</gene>
<feature type="transmembrane region" description="Helical" evidence="6">
    <location>
        <begin position="157"/>
        <end position="175"/>
    </location>
</feature>
<accession>A0A934X2I9</accession>
<dbReference type="PANTHER" id="PTHR30250:SF11">
    <property type="entry name" value="O-ANTIGEN TRANSPORTER-RELATED"/>
    <property type="match status" value="1"/>
</dbReference>
<dbReference type="Proteomes" id="UP000611723">
    <property type="component" value="Unassembled WGS sequence"/>
</dbReference>